<feature type="region of interest" description="Disordered" evidence="1">
    <location>
        <begin position="1"/>
        <end position="42"/>
    </location>
</feature>
<dbReference type="InterPro" id="IPR019034">
    <property type="entry name" value="UPF0390"/>
</dbReference>
<organism evidence="2 3">
    <name type="scientific">[Candida] arabinofermentans NRRL YB-2248</name>
    <dbReference type="NCBI Taxonomy" id="983967"/>
    <lineage>
        <taxon>Eukaryota</taxon>
        <taxon>Fungi</taxon>
        <taxon>Dikarya</taxon>
        <taxon>Ascomycota</taxon>
        <taxon>Saccharomycotina</taxon>
        <taxon>Pichiomycetes</taxon>
        <taxon>Pichiales</taxon>
        <taxon>Pichiaceae</taxon>
        <taxon>Ogataea</taxon>
        <taxon>Ogataea/Candida clade</taxon>
    </lineage>
</organism>
<dbReference type="AlphaFoldDB" id="A0A1E4T698"/>
<evidence type="ECO:0000256" key="1">
    <source>
        <dbReference type="SAM" id="MobiDB-lite"/>
    </source>
</evidence>
<dbReference type="STRING" id="983967.A0A1E4T698"/>
<dbReference type="Pfam" id="PF09495">
    <property type="entry name" value="DUF2462"/>
    <property type="match status" value="1"/>
</dbReference>
<proteinExistence type="predicted"/>
<protein>
    <submittedName>
        <fullName evidence="2">Uncharacterized protein</fullName>
    </submittedName>
</protein>
<keyword evidence="3" id="KW-1185">Reference proteome</keyword>
<accession>A0A1E4T698</accession>
<dbReference type="EMBL" id="KV453848">
    <property type="protein sequence ID" value="ODV87283.1"/>
    <property type="molecule type" value="Genomic_DNA"/>
</dbReference>
<evidence type="ECO:0000313" key="2">
    <source>
        <dbReference type="EMBL" id="ODV87283.1"/>
    </source>
</evidence>
<sequence length="92" mass="10154">MAQGSLNLAKKKPARVTKHQKNPKPAAPKIHKPTKANSNEKQLYKLSKLHAAKLTASTERLIAGRVGHLEVIKGSRRQLDKAEKAKKAKQQS</sequence>
<reference evidence="3" key="1">
    <citation type="submission" date="2016-04" db="EMBL/GenBank/DDBJ databases">
        <title>Comparative genomics of biotechnologically important yeasts.</title>
        <authorList>
            <consortium name="DOE Joint Genome Institute"/>
            <person name="Riley R."/>
            <person name="Haridas S."/>
            <person name="Wolfe K.H."/>
            <person name="Lopes M.R."/>
            <person name="Hittinger C.T."/>
            <person name="Goker M."/>
            <person name="Salamov A."/>
            <person name="Wisecaver J."/>
            <person name="Long T.M."/>
            <person name="Aerts A.L."/>
            <person name="Barry K."/>
            <person name="Choi C."/>
            <person name="Clum A."/>
            <person name="Coughlan A.Y."/>
            <person name="Deshpande S."/>
            <person name="Douglass A.P."/>
            <person name="Hanson S.J."/>
            <person name="Klenk H.-P."/>
            <person name="Labutti K."/>
            <person name="Lapidus A."/>
            <person name="Lindquist E."/>
            <person name="Lipzen A."/>
            <person name="Meier-Kolthoff J.P."/>
            <person name="Ohm R.A."/>
            <person name="Otillar R.P."/>
            <person name="Pangilinan J."/>
            <person name="Peng Y."/>
            <person name="Rokas A."/>
            <person name="Rosa C.A."/>
            <person name="Scheuner C."/>
            <person name="Sibirny A.A."/>
            <person name="Slot J.C."/>
            <person name="Stielow J.B."/>
            <person name="Sun H."/>
            <person name="Kurtzman C.P."/>
            <person name="Blackwell M."/>
            <person name="Grigoriev I.V."/>
            <person name="Jeffries T.W."/>
        </authorList>
    </citation>
    <scope>NUCLEOTIDE SEQUENCE [LARGE SCALE GENOMIC DNA]</scope>
    <source>
        <strain evidence="3">NRRL YB-2248</strain>
    </source>
</reference>
<dbReference type="Proteomes" id="UP000094801">
    <property type="component" value="Unassembled WGS sequence"/>
</dbReference>
<dbReference type="OrthoDB" id="5239630at2759"/>
<gene>
    <name evidence="2" type="ORF">CANARDRAFT_194680</name>
</gene>
<evidence type="ECO:0000313" key="3">
    <source>
        <dbReference type="Proteomes" id="UP000094801"/>
    </source>
</evidence>
<feature type="compositionally biased region" description="Basic residues" evidence="1">
    <location>
        <begin position="9"/>
        <end position="22"/>
    </location>
</feature>
<name>A0A1E4T698_9ASCO</name>